<dbReference type="PATRIC" id="fig|1003195.11.peg.1807"/>
<gene>
    <name evidence="1" type="ordered locus">SCATT_01680</name>
</gene>
<name>F8K340_STREN</name>
<dbReference type="KEGG" id="scy:SCATT_01680"/>
<keyword evidence="2" id="KW-1185">Reference proteome</keyword>
<dbReference type="Proteomes" id="UP000007842">
    <property type="component" value="Chromosome"/>
</dbReference>
<dbReference type="AlphaFoldDB" id="F8K340"/>
<dbReference type="KEGG" id="sct:SCAT_0160"/>
<dbReference type="STRING" id="1003195.SCATT_01680"/>
<accession>F8K340</accession>
<dbReference type="HOGENOM" id="CLU_2541037_0_0_11"/>
<dbReference type="EMBL" id="CP003219">
    <property type="protein sequence ID" value="AEW92539.1"/>
    <property type="molecule type" value="Genomic_DNA"/>
</dbReference>
<dbReference type="RefSeq" id="WP_014140937.1">
    <property type="nucleotide sequence ID" value="NC_016111.1"/>
</dbReference>
<protein>
    <submittedName>
        <fullName evidence="1">Uncharacterized protein</fullName>
    </submittedName>
</protein>
<reference evidence="2" key="1">
    <citation type="submission" date="2011-12" db="EMBL/GenBank/DDBJ databases">
        <title>Complete genome sequence of Streptomyces cattleya strain DSM 46488.</title>
        <authorList>
            <person name="Ou H.-Y."/>
            <person name="Li P."/>
            <person name="Zhao C."/>
            <person name="O'Hagan D."/>
            <person name="Deng Z."/>
        </authorList>
    </citation>
    <scope>NUCLEOTIDE SEQUENCE [LARGE SCALE GENOMIC DNA]</scope>
    <source>
        <strain evidence="2">ATCC 35852 / DSM 46488 / JCM 4925 / NBRC 14057 / NRRL 8057</strain>
    </source>
</reference>
<proteinExistence type="predicted"/>
<evidence type="ECO:0000313" key="2">
    <source>
        <dbReference type="Proteomes" id="UP000007842"/>
    </source>
</evidence>
<dbReference type="eggNOG" id="COG0451">
    <property type="taxonomic scope" value="Bacteria"/>
</dbReference>
<sequence>MLDAFHARYPGISLCVEPSVPDPTPFEAVASRQCARFLAFSSQRRTYGRTHFQRAVADLPDPDRIDQPYLLRAFGGLQGLEAA</sequence>
<accession>G8X1L0</accession>
<dbReference type="OrthoDB" id="9810734at2"/>
<evidence type="ECO:0000313" key="1">
    <source>
        <dbReference type="EMBL" id="AEW92539.1"/>
    </source>
</evidence>
<organism evidence="1 2">
    <name type="scientific">Streptantibioticus cattleyicolor (strain ATCC 35852 / DSM 46488 / JCM 4925 / NBRC 14057 / NRRL 8057)</name>
    <name type="common">Streptomyces cattleya</name>
    <dbReference type="NCBI Taxonomy" id="1003195"/>
    <lineage>
        <taxon>Bacteria</taxon>
        <taxon>Bacillati</taxon>
        <taxon>Actinomycetota</taxon>
        <taxon>Actinomycetes</taxon>
        <taxon>Kitasatosporales</taxon>
        <taxon>Streptomycetaceae</taxon>
        <taxon>Streptantibioticus</taxon>
    </lineage>
</organism>